<evidence type="ECO:0000313" key="1">
    <source>
        <dbReference type="EMBL" id="PYI18083.1"/>
    </source>
</evidence>
<proteinExistence type="predicted"/>
<dbReference type="Proteomes" id="UP000249829">
    <property type="component" value="Unassembled WGS sequence"/>
</dbReference>
<organism evidence="1 2">
    <name type="scientific">Aspergillus violaceofuscus (strain CBS 115571)</name>
    <dbReference type="NCBI Taxonomy" id="1450538"/>
    <lineage>
        <taxon>Eukaryota</taxon>
        <taxon>Fungi</taxon>
        <taxon>Dikarya</taxon>
        <taxon>Ascomycota</taxon>
        <taxon>Pezizomycotina</taxon>
        <taxon>Eurotiomycetes</taxon>
        <taxon>Eurotiomycetidae</taxon>
        <taxon>Eurotiales</taxon>
        <taxon>Aspergillaceae</taxon>
        <taxon>Aspergillus</taxon>
    </lineage>
</organism>
<dbReference type="OMA" id="MSVQFRY"/>
<gene>
    <name evidence="1" type="ORF">BO99DRAFT_174645</name>
</gene>
<dbReference type="AlphaFoldDB" id="A0A2V5HAK2"/>
<sequence>MSSKSMSVQFRYADDMGFGTAEIRDQVKRIILEDTGSDVWASTRNIPPTNFLTLSEKAVEQLRAVDGVVVLRAEAGDSTH</sequence>
<protein>
    <submittedName>
        <fullName evidence="1">Uncharacterized protein</fullName>
    </submittedName>
</protein>
<accession>A0A2V5HAK2</accession>
<dbReference type="EMBL" id="KZ825148">
    <property type="protein sequence ID" value="PYI18083.1"/>
    <property type="molecule type" value="Genomic_DNA"/>
</dbReference>
<reference evidence="1 2" key="1">
    <citation type="submission" date="2018-02" db="EMBL/GenBank/DDBJ databases">
        <title>The genomes of Aspergillus section Nigri reveals drivers in fungal speciation.</title>
        <authorList>
            <consortium name="DOE Joint Genome Institute"/>
            <person name="Vesth T.C."/>
            <person name="Nybo J."/>
            <person name="Theobald S."/>
            <person name="Brandl J."/>
            <person name="Frisvad J.C."/>
            <person name="Nielsen K.F."/>
            <person name="Lyhne E.K."/>
            <person name="Kogle M.E."/>
            <person name="Kuo A."/>
            <person name="Riley R."/>
            <person name="Clum A."/>
            <person name="Nolan M."/>
            <person name="Lipzen A."/>
            <person name="Salamov A."/>
            <person name="Henrissat B."/>
            <person name="Wiebenga A."/>
            <person name="De vries R.P."/>
            <person name="Grigoriev I.V."/>
            <person name="Mortensen U.H."/>
            <person name="Andersen M.R."/>
            <person name="Baker S.E."/>
        </authorList>
    </citation>
    <scope>NUCLEOTIDE SEQUENCE [LARGE SCALE GENOMIC DNA]</scope>
    <source>
        <strain evidence="1 2">CBS 115571</strain>
    </source>
</reference>
<evidence type="ECO:0000313" key="2">
    <source>
        <dbReference type="Proteomes" id="UP000249829"/>
    </source>
</evidence>
<keyword evidence="2" id="KW-1185">Reference proteome</keyword>
<name>A0A2V5HAK2_ASPV1</name>